<dbReference type="Proteomes" id="UP000005396">
    <property type="component" value="Unassembled WGS sequence"/>
</dbReference>
<reference evidence="1 2" key="1">
    <citation type="submission" date="2007-08" db="EMBL/GenBank/DDBJ databases">
        <authorList>
            <person name="Fulton L."/>
            <person name="Clifton S."/>
            <person name="Fulton B."/>
            <person name="Xu J."/>
            <person name="Minx P."/>
            <person name="Pepin K.H."/>
            <person name="Johnson M."/>
            <person name="Thiruvilangam P."/>
            <person name="Bhonagiri V."/>
            <person name="Nash W.E."/>
            <person name="Mardis E.R."/>
            <person name="Wilson R.K."/>
        </authorList>
    </citation>
    <scope>NUCLEOTIDE SEQUENCE [LARGE SCALE GENOMIC DNA]</scope>
    <source>
        <strain evidence="2">ATCC BAA-613 / DSM 15670 / CCUG 46953 / JCM 12243 / WAL 16351</strain>
    </source>
</reference>
<gene>
    <name evidence="1" type="ORF">CLOBOL_04732</name>
</gene>
<dbReference type="EMBL" id="ABCC02000037">
    <property type="protein sequence ID" value="EDP15040.1"/>
    <property type="molecule type" value="Genomic_DNA"/>
</dbReference>
<reference evidence="1 2" key="2">
    <citation type="submission" date="2007-09" db="EMBL/GenBank/DDBJ databases">
        <title>Draft genome sequence of Clostridium bolteae (ATCC BAA-613).</title>
        <authorList>
            <person name="Sudarsanam P."/>
            <person name="Ley R."/>
            <person name="Guruge J."/>
            <person name="Turnbaugh P.J."/>
            <person name="Mahowald M."/>
            <person name="Liep D."/>
            <person name="Gordon J."/>
        </authorList>
    </citation>
    <scope>NUCLEOTIDE SEQUENCE [LARGE SCALE GENOMIC DNA]</scope>
    <source>
        <strain evidence="2">ATCC BAA-613 / DSM 15670 / CCUG 46953 / JCM 12243 / WAL 16351</strain>
    </source>
</reference>
<sequence length="41" mass="4518">MISAQKNAKTACEYTDEFRFSTGIFFGFSFSSITSKGQRGA</sequence>
<dbReference type="PaxDb" id="411902-CLOBOL_04732"/>
<organism evidence="1 2">
    <name type="scientific">Enterocloster bolteae (strain ATCC BAA-613 / DSM 15670 / CCUG 46953 / JCM 12243 / WAL 16351)</name>
    <name type="common">Clostridium bolteae</name>
    <dbReference type="NCBI Taxonomy" id="411902"/>
    <lineage>
        <taxon>Bacteria</taxon>
        <taxon>Bacillati</taxon>
        <taxon>Bacillota</taxon>
        <taxon>Clostridia</taxon>
        <taxon>Lachnospirales</taxon>
        <taxon>Lachnospiraceae</taxon>
        <taxon>Enterocloster</taxon>
    </lineage>
</organism>
<accession>A8RWX7</accession>
<evidence type="ECO:0000313" key="1">
    <source>
        <dbReference type="EMBL" id="EDP15040.1"/>
    </source>
</evidence>
<dbReference type="HOGENOM" id="CLU_3267939_0_0_9"/>
<evidence type="ECO:0000313" key="2">
    <source>
        <dbReference type="Proteomes" id="UP000005396"/>
    </source>
</evidence>
<protein>
    <submittedName>
        <fullName evidence="1">Uncharacterized protein</fullName>
    </submittedName>
</protein>
<name>A8RWX7_ENTBW</name>
<comment type="caution">
    <text evidence="1">The sequence shown here is derived from an EMBL/GenBank/DDBJ whole genome shotgun (WGS) entry which is preliminary data.</text>
</comment>
<proteinExistence type="predicted"/>
<dbReference type="AlphaFoldDB" id="A8RWX7"/>